<keyword evidence="10" id="KW-1185">Reference proteome</keyword>
<gene>
    <name evidence="9" type="ORF">PMAYCL1PPCAC_23720</name>
</gene>
<proteinExistence type="inferred from homology"/>
<dbReference type="InterPro" id="IPR008989">
    <property type="entry name" value="Myosin_S1_N"/>
</dbReference>
<dbReference type="InterPro" id="IPR001609">
    <property type="entry name" value="Myosin_head_motor_dom-like"/>
</dbReference>
<keyword evidence="5 6" id="KW-0009">Actin-binding</keyword>
<keyword evidence="3 6" id="KW-0518">Myosin</keyword>
<feature type="binding site" evidence="6">
    <location>
        <begin position="182"/>
        <end position="189"/>
    </location>
    <ligand>
        <name>ATP</name>
        <dbReference type="ChEBI" id="CHEBI:30616"/>
    </ligand>
</feature>
<dbReference type="GO" id="GO:0030139">
    <property type="term" value="C:endocytic vesicle"/>
    <property type="evidence" value="ECO:0007669"/>
    <property type="project" value="TreeGrafter"/>
</dbReference>
<dbReference type="Gene3D" id="1.10.10.820">
    <property type="match status" value="1"/>
</dbReference>
<comment type="similarity">
    <text evidence="6">Belongs to the TRAFAC class myosin-kinesin ATPase superfamily. Myosin family.</text>
</comment>
<dbReference type="Proteomes" id="UP001328107">
    <property type="component" value="Unassembled WGS sequence"/>
</dbReference>
<keyword evidence="1 6" id="KW-0547">Nucleotide-binding</keyword>
<sequence length="950" mass="107453">ERIDGMKRLSPFKSNSPSYAERIPLLQSLSLSFRMEFGGQVWVSHSSKGYARGTIQDISALSLVIQREDGMEIAAPYDEVFPIDDEERAVEDHCSLLSLNEASLLNNSKLRFEDRQIYTYVGNVLISINPYELIDGLYSEERRLEYRGKSLGKLPPHIYAIAEKARLELKRNKESQSIIVSGESGSGKTESQKSILSYLCTGKDTPLQQRILEINPILEAFGNAKTMRNNNSSRFGKFVEVHLDGETVSGGFISHYLLERSRVTSQQTGERNYHIFYQLIAGADCQTLTRLKLDKPQTFNVWDLNHSCPALAAPSPSPCTHEPRSDHLLNDVKQFNGVVKALESIGLKLEAIGEIVSVLAGILHLGNIRFVEDTSDTKGGCKVEPCTEMHLCHAAFLLGVEPNELRSSLVCRVMQPTKGGVKGTLIRVALKAGEAVVGRDGLAKAIYSRLFDWIVSKINASIPLEHTKESKFIGVLDIAGFEFFKHNSFEQLCINYCNEKMQNFFVERVMGEEQLLYQREAIPFTHVKYSTNTDTMALFEGKGTGILDLLDEEVRMPRPSPTSFTSSLHKKHEKSFRLDKPRLSKEYRHLRDEDGFLVRHFAGTVCYETKEFIEKNKDELHVSLEAVMEGSNSRLLSGLFQTGTDGRSNINKLRASTIGSKFKAQLATLLQRLHKTGTHFVRCIKPNDEMRSSFFDGALVVSQLRCAGIPSLLTLMHCAYPSRIPFNDLYSLYAPSLPSKLAKLEARLFCKCLFRALGLSSQDYAFGTSKVFFKSGKFSEFDTLVGGESSNISALIDNTSRFLTTMRWKMAQYCVWSSIKLEKKIGVRREAAITIQRFARGVAARKKYKKRMELALSIRRLLAGLETVADCSLDEKREMEESLECLLKGVVRGDLPMETALRSYGECVKRVDDVMKALKHAEKLRKEREEEERRRKEEEERERRMEEERA</sequence>
<dbReference type="AlphaFoldDB" id="A0AAN5D002"/>
<dbReference type="GO" id="GO:0005886">
    <property type="term" value="C:plasma membrane"/>
    <property type="evidence" value="ECO:0007669"/>
    <property type="project" value="TreeGrafter"/>
</dbReference>
<dbReference type="InterPro" id="IPR049016">
    <property type="entry name" value="MYO6_lever"/>
</dbReference>
<dbReference type="Gene3D" id="1.20.58.530">
    <property type="match status" value="1"/>
</dbReference>
<evidence type="ECO:0000313" key="9">
    <source>
        <dbReference type="EMBL" id="GMR53525.1"/>
    </source>
</evidence>
<feature type="non-terminal residue" evidence="9">
    <location>
        <position position="950"/>
    </location>
</feature>
<dbReference type="Gene3D" id="6.10.220.10">
    <property type="match status" value="1"/>
</dbReference>
<name>A0AAN5D002_9BILA</name>
<dbReference type="PANTHER" id="PTHR13140:SF745">
    <property type="entry name" value="UNCONVENTIONAL MYOSIN-VI"/>
    <property type="match status" value="1"/>
</dbReference>
<evidence type="ECO:0000256" key="5">
    <source>
        <dbReference type="ARBA" id="ARBA00023203"/>
    </source>
</evidence>
<evidence type="ECO:0000256" key="1">
    <source>
        <dbReference type="ARBA" id="ARBA00022741"/>
    </source>
</evidence>
<dbReference type="Gene3D" id="2.30.30.360">
    <property type="entry name" value="Myosin S1 fragment, N-terminal"/>
    <property type="match status" value="1"/>
</dbReference>
<feature type="non-terminal residue" evidence="9">
    <location>
        <position position="1"/>
    </location>
</feature>
<comment type="caution">
    <text evidence="9">The sequence shown here is derived from an EMBL/GenBank/DDBJ whole genome shotgun (WGS) entry which is preliminary data.</text>
</comment>
<dbReference type="InterPro" id="IPR027417">
    <property type="entry name" value="P-loop_NTPase"/>
</dbReference>
<dbReference type="SUPFAM" id="SSF52540">
    <property type="entry name" value="P-loop containing nucleoside triphosphate hydrolases"/>
    <property type="match status" value="1"/>
</dbReference>
<dbReference type="SMART" id="SM00242">
    <property type="entry name" value="MYSc"/>
    <property type="match status" value="1"/>
</dbReference>
<dbReference type="GO" id="GO:0030048">
    <property type="term" value="P:actin filament-based movement"/>
    <property type="evidence" value="ECO:0007669"/>
    <property type="project" value="TreeGrafter"/>
</dbReference>
<organism evidence="9 10">
    <name type="scientific">Pristionchus mayeri</name>
    <dbReference type="NCBI Taxonomy" id="1317129"/>
    <lineage>
        <taxon>Eukaryota</taxon>
        <taxon>Metazoa</taxon>
        <taxon>Ecdysozoa</taxon>
        <taxon>Nematoda</taxon>
        <taxon>Chromadorea</taxon>
        <taxon>Rhabditida</taxon>
        <taxon>Rhabditina</taxon>
        <taxon>Diplogasteromorpha</taxon>
        <taxon>Diplogasteroidea</taxon>
        <taxon>Neodiplogasteridae</taxon>
        <taxon>Pristionchus</taxon>
    </lineage>
</organism>
<reference evidence="10" key="1">
    <citation type="submission" date="2022-10" db="EMBL/GenBank/DDBJ databases">
        <title>Genome assembly of Pristionchus species.</title>
        <authorList>
            <person name="Yoshida K."/>
            <person name="Sommer R.J."/>
        </authorList>
    </citation>
    <scope>NUCLEOTIDE SEQUENCE [LARGE SCALE GENOMIC DNA]</scope>
    <source>
        <strain evidence="10">RS5460</strain>
    </source>
</reference>
<dbReference type="GO" id="GO:0007015">
    <property type="term" value="P:actin filament organization"/>
    <property type="evidence" value="ECO:0007669"/>
    <property type="project" value="TreeGrafter"/>
</dbReference>
<dbReference type="Gene3D" id="1.20.120.720">
    <property type="entry name" value="Myosin VI head, motor domain, U50 subdomain"/>
    <property type="match status" value="1"/>
</dbReference>
<evidence type="ECO:0000256" key="6">
    <source>
        <dbReference type="PROSITE-ProRule" id="PRU00782"/>
    </source>
</evidence>
<keyword evidence="4 6" id="KW-0505">Motor protein</keyword>
<dbReference type="GO" id="GO:0051015">
    <property type="term" value="F:actin filament binding"/>
    <property type="evidence" value="ECO:0007669"/>
    <property type="project" value="InterPro"/>
</dbReference>
<dbReference type="EMBL" id="BTRK01000005">
    <property type="protein sequence ID" value="GMR53525.1"/>
    <property type="molecule type" value="Genomic_DNA"/>
</dbReference>
<evidence type="ECO:0000313" key="10">
    <source>
        <dbReference type="Proteomes" id="UP001328107"/>
    </source>
</evidence>
<keyword evidence="2 6" id="KW-0067">ATP-binding</keyword>
<dbReference type="GO" id="GO:0005524">
    <property type="term" value="F:ATP binding"/>
    <property type="evidence" value="ECO:0007669"/>
    <property type="project" value="UniProtKB-UniRule"/>
</dbReference>
<protein>
    <recommendedName>
        <fullName evidence="8">Myosin motor domain-containing protein</fullName>
    </recommendedName>
</protein>
<dbReference type="Gene3D" id="3.30.70.1590">
    <property type="match status" value="1"/>
</dbReference>
<evidence type="ECO:0000256" key="4">
    <source>
        <dbReference type="ARBA" id="ARBA00023175"/>
    </source>
</evidence>
<feature type="region of interest" description="Actin-binding" evidence="6">
    <location>
        <begin position="666"/>
        <end position="688"/>
    </location>
</feature>
<evidence type="ECO:0000259" key="8">
    <source>
        <dbReference type="PROSITE" id="PS51456"/>
    </source>
</evidence>
<feature type="domain" description="Myosin motor" evidence="8">
    <location>
        <begin position="88"/>
        <end position="786"/>
    </location>
</feature>
<dbReference type="PROSITE" id="PS50096">
    <property type="entry name" value="IQ"/>
    <property type="match status" value="1"/>
</dbReference>
<dbReference type="PRINTS" id="PR00193">
    <property type="entry name" value="MYOSINHEAVY"/>
</dbReference>
<dbReference type="GO" id="GO:0000146">
    <property type="term" value="F:microfilament motor activity"/>
    <property type="evidence" value="ECO:0007669"/>
    <property type="project" value="TreeGrafter"/>
</dbReference>
<feature type="region of interest" description="Disordered" evidence="7">
    <location>
        <begin position="922"/>
        <end position="950"/>
    </location>
</feature>
<dbReference type="Pfam" id="PF21521">
    <property type="entry name" value="MYO6_lever"/>
    <property type="match status" value="1"/>
</dbReference>
<evidence type="ECO:0000256" key="2">
    <source>
        <dbReference type="ARBA" id="ARBA00022840"/>
    </source>
</evidence>
<evidence type="ECO:0000256" key="7">
    <source>
        <dbReference type="SAM" id="MobiDB-lite"/>
    </source>
</evidence>
<dbReference type="Gene3D" id="3.40.850.10">
    <property type="entry name" value="Kinesin motor domain"/>
    <property type="match status" value="1"/>
</dbReference>
<dbReference type="PROSITE" id="PS51456">
    <property type="entry name" value="MYOSIN_MOTOR"/>
    <property type="match status" value="1"/>
</dbReference>
<dbReference type="GO" id="GO:0016459">
    <property type="term" value="C:myosin complex"/>
    <property type="evidence" value="ECO:0007669"/>
    <property type="project" value="UniProtKB-KW"/>
</dbReference>
<dbReference type="InterPro" id="IPR036961">
    <property type="entry name" value="Kinesin_motor_dom_sf"/>
</dbReference>
<dbReference type="Pfam" id="PF00063">
    <property type="entry name" value="Myosin_head"/>
    <property type="match status" value="1"/>
</dbReference>
<evidence type="ECO:0000256" key="3">
    <source>
        <dbReference type="ARBA" id="ARBA00023123"/>
    </source>
</evidence>
<dbReference type="PANTHER" id="PTHR13140">
    <property type="entry name" value="MYOSIN"/>
    <property type="match status" value="1"/>
</dbReference>
<accession>A0AAN5D002</accession>